<dbReference type="Proteomes" id="UP000642920">
    <property type="component" value="Unassembled WGS sequence"/>
</dbReference>
<sequence>MRNNEFDNLNFDELINDLIRPKFSLKDIYMKRLEELKMSTTTSLDILQIQHRTLHGILDGTQKKVDFTALLNLSNFLKLSKEEVFSLYIDELKRNYAYEPSINPEKITFIKQYFDLIALKKDGVIDDINDFEEIETKICSVLGISTIFEYSPPKKEAAFSSGKTNPKNELTRDLWIQRAKRTFDEINNPHDYKRNELIQFFPDIRWHSTNVEKGLDYVIKSLYKMGITVIYQPSLSSLHLRGATLSVNKKPCIVITDYVGFYATLWFALIHELFHVIFDWEEIQSKRYHISDDDSEDLGILEKENEANEFAREYLFAKKKSKEIKARIYEPDFISSYAKNHNVHPSLIYTFNAYDSSKNKNFWALARKKNPNLKSLLTVFKYNWNKPKPVIDLVKTLRLKYYN</sequence>
<name>A0A937AI19_9BACT</name>
<dbReference type="RefSeq" id="WP_201921444.1">
    <property type="nucleotide sequence ID" value="NZ_JAERQG010000002.1"/>
</dbReference>
<evidence type="ECO:0008006" key="3">
    <source>
        <dbReference type="Google" id="ProtNLM"/>
    </source>
</evidence>
<organism evidence="1 2">
    <name type="scientific">Marivirga atlantica</name>
    <dbReference type="NCBI Taxonomy" id="1548457"/>
    <lineage>
        <taxon>Bacteria</taxon>
        <taxon>Pseudomonadati</taxon>
        <taxon>Bacteroidota</taxon>
        <taxon>Cytophagia</taxon>
        <taxon>Cytophagales</taxon>
        <taxon>Marivirgaceae</taxon>
        <taxon>Marivirga</taxon>
    </lineage>
</organism>
<evidence type="ECO:0000313" key="1">
    <source>
        <dbReference type="EMBL" id="MBL0765924.1"/>
    </source>
</evidence>
<comment type="caution">
    <text evidence="1">The sequence shown here is derived from an EMBL/GenBank/DDBJ whole genome shotgun (WGS) entry which is preliminary data.</text>
</comment>
<proteinExistence type="predicted"/>
<dbReference type="EMBL" id="JAERQG010000002">
    <property type="protein sequence ID" value="MBL0765924.1"/>
    <property type="molecule type" value="Genomic_DNA"/>
</dbReference>
<protein>
    <recommendedName>
        <fullName evidence="3">HTH cro/C1-type domain-containing protein</fullName>
    </recommendedName>
</protein>
<evidence type="ECO:0000313" key="2">
    <source>
        <dbReference type="Proteomes" id="UP000642920"/>
    </source>
</evidence>
<gene>
    <name evidence="1" type="ORF">JKP34_11720</name>
</gene>
<accession>A0A937AI19</accession>
<reference evidence="1" key="1">
    <citation type="submission" date="2021-01" db="EMBL/GenBank/DDBJ databases">
        <title>Marivirga sp. nov., isolated from intertidal surface sediments.</title>
        <authorList>
            <person name="Zhang M."/>
        </authorList>
    </citation>
    <scope>NUCLEOTIDE SEQUENCE</scope>
    <source>
        <strain evidence="1">SM1354</strain>
    </source>
</reference>
<keyword evidence="2" id="KW-1185">Reference proteome</keyword>
<dbReference type="AlphaFoldDB" id="A0A937AI19"/>